<sequence>MFGQLIAELIILWVFLPTPCARVVLREFLVFWPPSCTFVSKYILQIKVCTVRVRVGIPFHTSAFDSMMLRQSYAYVVLKV</sequence>
<accession>A0A2M4DIZ7</accession>
<evidence type="ECO:0000256" key="1">
    <source>
        <dbReference type="SAM" id="SignalP"/>
    </source>
</evidence>
<protein>
    <submittedName>
        <fullName evidence="2">Putative secreted protein</fullName>
    </submittedName>
</protein>
<name>A0A2M4DIZ7_ANODA</name>
<dbReference type="EMBL" id="GGFL01013362">
    <property type="protein sequence ID" value="MBW77540.1"/>
    <property type="molecule type" value="Transcribed_RNA"/>
</dbReference>
<feature type="signal peptide" evidence="1">
    <location>
        <begin position="1"/>
        <end position="21"/>
    </location>
</feature>
<evidence type="ECO:0000313" key="2">
    <source>
        <dbReference type="EMBL" id="MBW77540.1"/>
    </source>
</evidence>
<proteinExistence type="predicted"/>
<keyword evidence="1" id="KW-0732">Signal</keyword>
<feature type="chain" id="PRO_5014720965" evidence="1">
    <location>
        <begin position="22"/>
        <end position="80"/>
    </location>
</feature>
<dbReference type="AlphaFoldDB" id="A0A2M4DIZ7"/>
<reference evidence="2" key="1">
    <citation type="submission" date="2018-01" db="EMBL/GenBank/DDBJ databases">
        <title>An insight into the sialome of Amazonian anophelines.</title>
        <authorList>
            <person name="Ribeiro J.M."/>
            <person name="Scarpassa V."/>
            <person name="Calvo E."/>
        </authorList>
    </citation>
    <scope>NUCLEOTIDE SEQUENCE</scope>
</reference>
<organism evidence="2">
    <name type="scientific">Anopheles darlingi</name>
    <name type="common">Mosquito</name>
    <dbReference type="NCBI Taxonomy" id="43151"/>
    <lineage>
        <taxon>Eukaryota</taxon>
        <taxon>Metazoa</taxon>
        <taxon>Ecdysozoa</taxon>
        <taxon>Arthropoda</taxon>
        <taxon>Hexapoda</taxon>
        <taxon>Insecta</taxon>
        <taxon>Pterygota</taxon>
        <taxon>Neoptera</taxon>
        <taxon>Endopterygota</taxon>
        <taxon>Diptera</taxon>
        <taxon>Nematocera</taxon>
        <taxon>Culicoidea</taxon>
        <taxon>Culicidae</taxon>
        <taxon>Anophelinae</taxon>
        <taxon>Anopheles</taxon>
    </lineage>
</organism>